<feature type="domain" description="TonB-dependent transporter Oar-like beta-barrel" evidence="4">
    <location>
        <begin position="510"/>
        <end position="719"/>
    </location>
</feature>
<keyword evidence="2" id="KW-0472">Membrane</keyword>
<protein>
    <recommendedName>
        <fullName evidence="4">TonB-dependent transporter Oar-like beta-barrel domain-containing protein</fullName>
    </recommendedName>
</protein>
<gene>
    <name evidence="5" type="ORF">METZ01_LOCUS85412</name>
</gene>
<dbReference type="SUPFAM" id="SSF49478">
    <property type="entry name" value="Cna protein B-type domain"/>
    <property type="match status" value="1"/>
</dbReference>
<feature type="domain" description="TonB-dependent transporter Oar-like beta-barrel" evidence="4">
    <location>
        <begin position="376"/>
        <end position="503"/>
    </location>
</feature>
<dbReference type="GO" id="GO:0009279">
    <property type="term" value="C:cell outer membrane"/>
    <property type="evidence" value="ECO:0007669"/>
    <property type="project" value="UniProtKB-SubCell"/>
</dbReference>
<evidence type="ECO:0000256" key="2">
    <source>
        <dbReference type="ARBA" id="ARBA00023136"/>
    </source>
</evidence>
<dbReference type="InterPro" id="IPR057601">
    <property type="entry name" value="Oar-like_b-barrel"/>
</dbReference>
<evidence type="ECO:0000259" key="4">
    <source>
        <dbReference type="Pfam" id="PF25183"/>
    </source>
</evidence>
<evidence type="ECO:0000256" key="3">
    <source>
        <dbReference type="ARBA" id="ARBA00023237"/>
    </source>
</evidence>
<evidence type="ECO:0000313" key="5">
    <source>
        <dbReference type="EMBL" id="SVA32558.1"/>
    </source>
</evidence>
<proteinExistence type="predicted"/>
<comment type="subcellular location">
    <subcellularLocation>
        <location evidence="1">Cell outer membrane</location>
    </subcellularLocation>
</comment>
<accession>A0A381UY73</accession>
<feature type="non-terminal residue" evidence="5">
    <location>
        <position position="1"/>
    </location>
</feature>
<dbReference type="AlphaFoldDB" id="A0A381UY73"/>
<dbReference type="Gene3D" id="2.40.170.20">
    <property type="entry name" value="TonB-dependent receptor, beta-barrel domain"/>
    <property type="match status" value="1"/>
</dbReference>
<name>A0A381UY73_9ZZZZ</name>
<dbReference type="Gene3D" id="2.60.40.10">
    <property type="entry name" value="Immunoglobulins"/>
    <property type="match status" value="1"/>
</dbReference>
<dbReference type="InterPro" id="IPR036942">
    <property type="entry name" value="Beta-barrel_TonB_sf"/>
</dbReference>
<evidence type="ECO:0000256" key="1">
    <source>
        <dbReference type="ARBA" id="ARBA00004442"/>
    </source>
</evidence>
<dbReference type="EMBL" id="UINC01007302">
    <property type="protein sequence ID" value="SVA32558.1"/>
    <property type="molecule type" value="Genomic_DNA"/>
</dbReference>
<dbReference type="Pfam" id="PF13620">
    <property type="entry name" value="CarboxypepD_reg"/>
    <property type="match status" value="1"/>
</dbReference>
<sequence>VACGAVVAAVPASAQAPDSSGRLLVTVDDGTGVGLPGAEVTLSGEEDATRAVVLTEVTDNTGVAKFEALPVGRYTLQVELAGFDPVTVLDVRVRTGDNRREVTLRLRFYEELAVEEDTQSIALDPTEGRAFATFLSREMIDALPDDPEQMALVLEAMAPPGAVILVDGFQGGTLPPKSLIKSIRIPRMDEMAAQYHGSGDNFLFILVETQPGTGPVRGNVRATYFDDALSARNPFTPEKGDQNERGINGVLFGAIVPDRTSFSINVGSQYRRVSPNLLAVTSDGKSVAAALEQPTETRNFGIRVDQALTDDRWLRISLDGRFNDAADLGIGGYNLPERAYSSSSSSYLLRLHERGPVGQRMYSESRLQLSWISSASQAAIEQPTIVVNDAFTAGGAQVKGGQDTFEIYASSDLDYVRGAQSFRFGVLLEGGRYRSNNISNYLGTYTFASLDDFSAGKPSKYSRQVGDPAVTYSLWKLSLYAQDDWRVVRNVMVSAGVRAGFQTLVDDPINVSPRLMVTWAPLRDGSLTLRTAYGYFYDWIPGSLYKQTLLFNGSRLQQFNVPNPPFPMPSPYGTALPSDAYTWTDGLPLDSSHRLVLAMTRKITDDMRMNVAYTLGWGRMLLRGSNQNSPVDGVRPDQQFANVVEMVPDAESKAHRINVGWSLSKPDWKHAYFSANYNWWNNQSNTAGAFDMPAHGDTVDTEWGPLSRTHTFNFSMSMQPVERLIVFLSSSTGAGVPYNITTGHDDNLDGVFNDRPSGVSRNSALTAARWDLDGRVSYTIRMGRPREPGSTVERYGVSLTFNFTNLLNRSNFIGYSGVMTSPFFMLPTNVAAPRSMSLGLKFSF</sequence>
<organism evidence="5">
    <name type="scientific">marine metagenome</name>
    <dbReference type="NCBI Taxonomy" id="408172"/>
    <lineage>
        <taxon>unclassified sequences</taxon>
        <taxon>metagenomes</taxon>
        <taxon>ecological metagenomes</taxon>
    </lineage>
</organism>
<dbReference type="InterPro" id="IPR013783">
    <property type="entry name" value="Ig-like_fold"/>
</dbReference>
<dbReference type="Pfam" id="PF25183">
    <property type="entry name" value="OMP_b-brl_4"/>
    <property type="match status" value="2"/>
</dbReference>
<keyword evidence="3" id="KW-0998">Cell outer membrane</keyword>
<dbReference type="SUPFAM" id="SSF56935">
    <property type="entry name" value="Porins"/>
    <property type="match status" value="1"/>
</dbReference>
<reference evidence="5" key="1">
    <citation type="submission" date="2018-05" db="EMBL/GenBank/DDBJ databases">
        <authorList>
            <person name="Lanie J.A."/>
            <person name="Ng W.-L."/>
            <person name="Kazmierczak K.M."/>
            <person name="Andrzejewski T.M."/>
            <person name="Davidsen T.M."/>
            <person name="Wayne K.J."/>
            <person name="Tettelin H."/>
            <person name="Glass J.I."/>
            <person name="Rusch D."/>
            <person name="Podicherti R."/>
            <person name="Tsui H.-C.T."/>
            <person name="Winkler M.E."/>
        </authorList>
    </citation>
    <scope>NUCLEOTIDE SEQUENCE</scope>
</reference>